<evidence type="ECO:0000259" key="3">
    <source>
        <dbReference type="Pfam" id="PF26052"/>
    </source>
</evidence>
<dbReference type="InterPro" id="IPR058642">
    <property type="entry name" value="BRE1A/B-like_dom"/>
</dbReference>
<sequence>METEELEKEFQRRVEYSNTLMLILHQVFEGFPIYIKDHRLVTKLDKLTTFYNTLKESPDSAIQENLKLLSADLVTQLTNENLNETDDNLTIEINSAAENKRKLDELNYEFAMLEKYSIKLEESLKQSQQDISKISTETKDINPPQEPTNPQLSTEDMTELQQLRLEEHNLRHLNDSRLQELETMQKEIDRLTVLVESGNERVDYPDLSVELSSVKRQLSTCISDLARVKARLTESNELNYILKVAIQQIKDDLKIGKEISESQKVEDIIRLTEQLAGKEKELELVKLENEQYALIKEHTNDVHREMRHLINSLQAFNKQLKNKNNKYHIKLNETLRNNEVSY</sequence>
<dbReference type="Pfam" id="PF26052">
    <property type="entry name" value="BRE1B"/>
    <property type="match status" value="1"/>
</dbReference>
<gene>
    <name evidence="5" type="primary">LOC115226876</name>
</gene>
<evidence type="ECO:0000256" key="2">
    <source>
        <dbReference type="SAM" id="MobiDB-lite"/>
    </source>
</evidence>
<reference evidence="5" key="1">
    <citation type="submission" date="2025-08" db="UniProtKB">
        <authorList>
            <consortium name="RefSeq"/>
        </authorList>
    </citation>
    <scope>IDENTIFICATION</scope>
</reference>
<evidence type="ECO:0000313" key="5">
    <source>
        <dbReference type="RefSeq" id="XP_029653725.1"/>
    </source>
</evidence>
<proteinExistence type="predicted"/>
<dbReference type="KEGG" id="osn:115226876"/>
<feature type="region of interest" description="Disordered" evidence="2">
    <location>
        <begin position="129"/>
        <end position="153"/>
    </location>
</feature>
<feature type="coiled-coil region" evidence="1">
    <location>
        <begin position="268"/>
        <end position="337"/>
    </location>
</feature>
<dbReference type="Proteomes" id="UP000515154">
    <property type="component" value="Unplaced"/>
</dbReference>
<dbReference type="RefSeq" id="XP_029653725.1">
    <property type="nucleotide sequence ID" value="XM_029797865.1"/>
</dbReference>
<feature type="domain" description="BRE1A/B-like" evidence="3">
    <location>
        <begin position="210"/>
        <end position="336"/>
    </location>
</feature>
<evidence type="ECO:0000313" key="4">
    <source>
        <dbReference type="Proteomes" id="UP000515154"/>
    </source>
</evidence>
<keyword evidence="4" id="KW-1185">Reference proteome</keyword>
<evidence type="ECO:0000256" key="1">
    <source>
        <dbReference type="SAM" id="Coils"/>
    </source>
</evidence>
<organism evidence="4 5">
    <name type="scientific">Octopus sinensis</name>
    <name type="common">East Asian common octopus</name>
    <dbReference type="NCBI Taxonomy" id="2607531"/>
    <lineage>
        <taxon>Eukaryota</taxon>
        <taxon>Metazoa</taxon>
        <taxon>Spiralia</taxon>
        <taxon>Lophotrochozoa</taxon>
        <taxon>Mollusca</taxon>
        <taxon>Cephalopoda</taxon>
        <taxon>Coleoidea</taxon>
        <taxon>Octopodiformes</taxon>
        <taxon>Octopoda</taxon>
        <taxon>Incirrata</taxon>
        <taxon>Octopodidae</taxon>
        <taxon>Octopus</taxon>
    </lineage>
</organism>
<accession>A0A6P7TUX8</accession>
<protein>
    <submittedName>
        <fullName evidence="5">E3 ubiquitin-protein ligase Bre1-like</fullName>
    </submittedName>
</protein>
<keyword evidence="1" id="KW-0175">Coiled coil</keyword>
<dbReference type="AlphaFoldDB" id="A0A6P7TUX8"/>
<name>A0A6P7TUX8_9MOLL</name>